<reference evidence="2 3" key="1">
    <citation type="journal article" date="2013" name="Proc. Natl. Acad. Sci. U.S.A.">
        <title>The king cobra genome reveals dynamic gene evolution and adaptation in the snake venom system.</title>
        <authorList>
            <person name="Vonk F.J."/>
            <person name="Casewell N.R."/>
            <person name="Henkel C.V."/>
            <person name="Heimberg A.M."/>
            <person name="Jansen H.J."/>
            <person name="McCleary R.J."/>
            <person name="Kerkkamp H.M."/>
            <person name="Vos R.A."/>
            <person name="Guerreiro I."/>
            <person name="Calvete J.J."/>
            <person name="Wuster W."/>
            <person name="Woods A.E."/>
            <person name="Logan J.M."/>
            <person name="Harrison R.A."/>
            <person name="Castoe T.A."/>
            <person name="de Koning A.P."/>
            <person name="Pollock D.D."/>
            <person name="Yandell M."/>
            <person name="Calderon D."/>
            <person name="Renjifo C."/>
            <person name="Currier R.B."/>
            <person name="Salgado D."/>
            <person name="Pla D."/>
            <person name="Sanz L."/>
            <person name="Hyder A.S."/>
            <person name="Ribeiro J.M."/>
            <person name="Arntzen J.W."/>
            <person name="van den Thillart G.E."/>
            <person name="Boetzer M."/>
            <person name="Pirovano W."/>
            <person name="Dirks R.P."/>
            <person name="Spaink H.P."/>
            <person name="Duboule D."/>
            <person name="McGlinn E."/>
            <person name="Kini R.M."/>
            <person name="Richardson M.K."/>
        </authorList>
    </citation>
    <scope>NUCLEOTIDE SEQUENCE</scope>
    <source>
        <tissue evidence="2">Blood</tissue>
    </source>
</reference>
<dbReference type="AlphaFoldDB" id="V8PES7"/>
<dbReference type="PANTHER" id="PTHR34340:SF1">
    <property type="entry name" value="MELANOREGULIN"/>
    <property type="match status" value="1"/>
</dbReference>
<gene>
    <name evidence="2" type="primary">mreg</name>
    <name evidence="2" type="ORF">L345_01294</name>
</gene>
<feature type="non-terminal residue" evidence="2">
    <location>
        <position position="1"/>
    </location>
</feature>
<dbReference type="Pfam" id="PF15812">
    <property type="entry name" value="MREG"/>
    <property type="match status" value="1"/>
</dbReference>
<feature type="compositionally biased region" description="Low complexity" evidence="1">
    <location>
        <begin position="204"/>
        <end position="215"/>
    </location>
</feature>
<dbReference type="Proteomes" id="UP000018936">
    <property type="component" value="Unassembled WGS sequence"/>
</dbReference>
<protein>
    <submittedName>
        <fullName evidence="2">Melanoregulin</fullName>
    </submittedName>
</protein>
<keyword evidence="3" id="KW-1185">Reference proteome</keyword>
<dbReference type="EMBL" id="AZIM01000167">
    <property type="protein sequence ID" value="ETE72870.1"/>
    <property type="molecule type" value="Genomic_DNA"/>
</dbReference>
<name>V8PES7_OPHHA</name>
<dbReference type="GO" id="GO:0032402">
    <property type="term" value="P:melanosome transport"/>
    <property type="evidence" value="ECO:0007669"/>
    <property type="project" value="InterPro"/>
</dbReference>
<proteinExistence type="predicted"/>
<dbReference type="InterPro" id="IPR031638">
    <property type="entry name" value="Melanoregulin"/>
</dbReference>
<dbReference type="PANTHER" id="PTHR34340">
    <property type="entry name" value="MELANOREGULIN"/>
    <property type="match status" value="1"/>
</dbReference>
<accession>V8PES7</accession>
<evidence type="ECO:0000313" key="3">
    <source>
        <dbReference type="Proteomes" id="UP000018936"/>
    </source>
</evidence>
<dbReference type="GO" id="GO:0042470">
    <property type="term" value="C:melanosome"/>
    <property type="evidence" value="ECO:0007669"/>
    <property type="project" value="InterPro"/>
</dbReference>
<evidence type="ECO:0000313" key="2">
    <source>
        <dbReference type="EMBL" id="ETE72870.1"/>
    </source>
</evidence>
<comment type="caution">
    <text evidence="2">The sequence shown here is derived from an EMBL/GenBank/DDBJ whole genome shotgun (WGS) entry which is preliminary data.</text>
</comment>
<evidence type="ECO:0000256" key="1">
    <source>
        <dbReference type="SAM" id="MobiDB-lite"/>
    </source>
</evidence>
<dbReference type="OrthoDB" id="10015106at2759"/>
<feature type="region of interest" description="Disordered" evidence="1">
    <location>
        <begin position="198"/>
        <end position="253"/>
    </location>
</feature>
<sequence>MSDTFQYFNKLQKWRQSEAANLWNEPADSAHVERGDDHELHKLLEKRSKMRRGSEGYRRLSFDIIAHRQIRRKVKDRWKHILEVLGFKAEADGLLTVTSCTSYESLHNPQEARRLHTILAEQTSIFGHHHGGPPERYLFVLVSRDEIVENYAVYTVPCQKQLWILLTASRKLFWRDRLILLDVGDDFLSAARHFYPAEEEDNMSSSDGGPSTPSPILVQLNNETQKEADVEKGEELNEDYAHFGEAKGGKGRI</sequence>
<organism evidence="2 3">
    <name type="scientific">Ophiophagus hannah</name>
    <name type="common">King cobra</name>
    <name type="synonym">Naja hannah</name>
    <dbReference type="NCBI Taxonomy" id="8665"/>
    <lineage>
        <taxon>Eukaryota</taxon>
        <taxon>Metazoa</taxon>
        <taxon>Chordata</taxon>
        <taxon>Craniata</taxon>
        <taxon>Vertebrata</taxon>
        <taxon>Euteleostomi</taxon>
        <taxon>Lepidosauria</taxon>
        <taxon>Squamata</taxon>
        <taxon>Bifurcata</taxon>
        <taxon>Unidentata</taxon>
        <taxon>Episquamata</taxon>
        <taxon>Toxicofera</taxon>
        <taxon>Serpentes</taxon>
        <taxon>Colubroidea</taxon>
        <taxon>Elapidae</taxon>
        <taxon>Elapinae</taxon>
        <taxon>Ophiophagus</taxon>
    </lineage>
</organism>
<feature type="compositionally biased region" description="Basic and acidic residues" evidence="1">
    <location>
        <begin position="224"/>
        <end position="253"/>
    </location>
</feature>